<gene>
    <name evidence="1" type="ORF">ElyMa_005182700</name>
</gene>
<dbReference type="EMBL" id="BMAT01010370">
    <property type="protein sequence ID" value="GFS25414.1"/>
    <property type="molecule type" value="Genomic_DNA"/>
</dbReference>
<dbReference type="AlphaFoldDB" id="A0AAV4JRT4"/>
<accession>A0AAV4JRT4</accession>
<dbReference type="Proteomes" id="UP000762676">
    <property type="component" value="Unassembled WGS sequence"/>
</dbReference>
<comment type="caution">
    <text evidence="1">The sequence shown here is derived from an EMBL/GenBank/DDBJ whole genome shotgun (WGS) entry which is preliminary data.</text>
</comment>
<keyword evidence="2" id="KW-1185">Reference proteome</keyword>
<sequence>MNAMQRTDWSNVYNLNRIITSVVFECSDRLCGLAVRHSLRGREVRGSIPGRVKPRTLKLVLAADPPSVWRYGFSAKSGPSGVRIRLGVVLASAPYITVWQHAFNVPKRRL</sequence>
<protein>
    <submittedName>
        <fullName evidence="1">Uncharacterized protein</fullName>
    </submittedName>
</protein>
<proteinExistence type="predicted"/>
<name>A0AAV4JRT4_9GAST</name>
<evidence type="ECO:0000313" key="1">
    <source>
        <dbReference type="EMBL" id="GFS25414.1"/>
    </source>
</evidence>
<reference evidence="1 2" key="1">
    <citation type="journal article" date="2021" name="Elife">
        <title>Chloroplast acquisition without the gene transfer in kleptoplastic sea slugs, Plakobranchus ocellatus.</title>
        <authorList>
            <person name="Maeda T."/>
            <person name="Takahashi S."/>
            <person name="Yoshida T."/>
            <person name="Shimamura S."/>
            <person name="Takaki Y."/>
            <person name="Nagai Y."/>
            <person name="Toyoda A."/>
            <person name="Suzuki Y."/>
            <person name="Arimoto A."/>
            <person name="Ishii H."/>
            <person name="Satoh N."/>
            <person name="Nishiyama T."/>
            <person name="Hasebe M."/>
            <person name="Maruyama T."/>
            <person name="Minagawa J."/>
            <person name="Obokata J."/>
            <person name="Shigenobu S."/>
        </authorList>
    </citation>
    <scope>NUCLEOTIDE SEQUENCE [LARGE SCALE GENOMIC DNA]</scope>
</reference>
<evidence type="ECO:0000313" key="2">
    <source>
        <dbReference type="Proteomes" id="UP000762676"/>
    </source>
</evidence>
<organism evidence="1 2">
    <name type="scientific">Elysia marginata</name>
    <dbReference type="NCBI Taxonomy" id="1093978"/>
    <lineage>
        <taxon>Eukaryota</taxon>
        <taxon>Metazoa</taxon>
        <taxon>Spiralia</taxon>
        <taxon>Lophotrochozoa</taxon>
        <taxon>Mollusca</taxon>
        <taxon>Gastropoda</taxon>
        <taxon>Heterobranchia</taxon>
        <taxon>Euthyneura</taxon>
        <taxon>Panpulmonata</taxon>
        <taxon>Sacoglossa</taxon>
        <taxon>Placobranchoidea</taxon>
        <taxon>Plakobranchidae</taxon>
        <taxon>Elysia</taxon>
    </lineage>
</organism>